<dbReference type="PROSITE" id="PS51253">
    <property type="entry name" value="HTH_CENPB"/>
    <property type="match status" value="1"/>
</dbReference>
<dbReference type="EMBL" id="JAODUP010000507">
    <property type="protein sequence ID" value="KAK2148249.1"/>
    <property type="molecule type" value="Genomic_DNA"/>
</dbReference>
<dbReference type="SMART" id="SM00355">
    <property type="entry name" value="ZnF_C2H2"/>
    <property type="match status" value="8"/>
</dbReference>
<feature type="compositionally biased region" description="Polar residues" evidence="2">
    <location>
        <begin position="395"/>
        <end position="412"/>
    </location>
</feature>
<dbReference type="Pfam" id="PF03221">
    <property type="entry name" value="HTH_Tnp_Tc5"/>
    <property type="match status" value="1"/>
</dbReference>
<feature type="compositionally biased region" description="Low complexity" evidence="2">
    <location>
        <begin position="2026"/>
        <end position="2045"/>
    </location>
</feature>
<feature type="domain" description="HTH CENPB-type" evidence="3">
    <location>
        <begin position="76"/>
        <end position="147"/>
    </location>
</feature>
<feature type="compositionally biased region" description="Basic residues" evidence="2">
    <location>
        <begin position="841"/>
        <end position="863"/>
    </location>
</feature>
<feature type="region of interest" description="Disordered" evidence="2">
    <location>
        <begin position="1930"/>
        <end position="2057"/>
    </location>
</feature>
<feature type="region of interest" description="Disordered" evidence="2">
    <location>
        <begin position="627"/>
        <end position="652"/>
    </location>
</feature>
<organism evidence="4 5">
    <name type="scientific">Paralvinella palmiformis</name>
    <dbReference type="NCBI Taxonomy" id="53620"/>
    <lineage>
        <taxon>Eukaryota</taxon>
        <taxon>Metazoa</taxon>
        <taxon>Spiralia</taxon>
        <taxon>Lophotrochozoa</taxon>
        <taxon>Annelida</taxon>
        <taxon>Polychaeta</taxon>
        <taxon>Sedentaria</taxon>
        <taxon>Canalipalpata</taxon>
        <taxon>Terebellida</taxon>
        <taxon>Terebelliformia</taxon>
        <taxon>Alvinellidae</taxon>
        <taxon>Paralvinella</taxon>
    </lineage>
</organism>
<feature type="region of interest" description="Disordered" evidence="2">
    <location>
        <begin position="1441"/>
        <end position="1463"/>
    </location>
</feature>
<feature type="region of interest" description="Disordered" evidence="2">
    <location>
        <begin position="1510"/>
        <end position="1532"/>
    </location>
</feature>
<feature type="compositionally biased region" description="Basic residues" evidence="2">
    <location>
        <begin position="1122"/>
        <end position="1139"/>
    </location>
</feature>
<feature type="region of interest" description="Disordered" evidence="2">
    <location>
        <begin position="706"/>
        <end position="916"/>
    </location>
</feature>
<sequence length="2091" mass="230209">MTSASMSVKRHRVEMSASQKREICLYTQLDTTRKVTQLEIKSHFMKEWGIRIGPSTVSKILRDKARWLSITNDLGGVFRAKSGQHNRMEVVVLRWLNDALCRGLAISEGMLVRKAREVGNKLGVINFKYSRGWVSGFKKRHGFCLVNKESASLTMADNDQPFNMVYGQQQCSGPEEIVQHQPCTSESSGLLVSTLMPSHMSSACSTNLIPSYTVVTATDSMALPTSSSQQNVILNNATTNETAPCFTSQPAAENGKQFVTVNAETKERATVINPCMAENSTQQYYWEKASTAVKEEPSSEPLSELTPAKFIKSEETYIKSEQKSPIVSSDSTQYHESLPGDSFLLGSLHNFEGGIEPAPGKVYIDTALDPTLGHITPIGSLQLLPPGDSRCDNHMLQSKTVGKQTARKSTGSRMVPSKKVLQPTKRRGRPPKNKAQDPGPKEKANPQPVAKPGRKFKSCRKSEMKLINLFVRNNRVSIKGKAQLTARKPVVPLKRFRGDLKSRYRECENTAVVVSTITSQETKDTNSNNDRIKIEAKDADLVDMNQHFGPTKELNHEAEDQLSVSIRNSLKQEDEETVSVAQNNAQTSGDSKCSTVADVVAHPKASEQFGVDSDVIGNTDNIATYEDTNSNNVYPVSDETKEVNGDSAAQSDNEEIKLASAATTLVVKESGKSDMLSCSREEAELKFECENEYDVVNPKAENTIHGEYQNVHLPRSRSVSTEANEIKSVTDNNCHDVSKKGNKTSPSSSRVSFEIDSMDESDNQVNKVKAKSDKYDRTTGQEPNSSYRRRTATKGKNYAELSDLSDDTETSTTTTTIAVGSAGDRTHLTIANSARSSQSGRGHKQAGSRGRGRPPGSGRKRSNTKLPDRSQIFYTGKPPSSEHCQTSEEYDVKRQSLASESMKDASVSGGDTCQRNSDQTCIGSQVKSVTEISYSSENYTTQNSCSDLDRGKKTIAEQGDTNEKNTMITAHTVISSEISLSGTPHDVIVEAAEIVEREKSDNTLDSGTEMDNEMGKSNDCHVMKASNNNPNTNREKTLIDQANETVDDENITADVESGQADHMLDEADNIKTIIDQHDLSSHRRRSSLKVKNYAEFSEVSDEENLTDAYSSSDDWEEDAGLKKHKSKTTPNKKVKKLRLSKSPSTPGKRGRKRLSNSFIGGDGKLTDNHTDPTLPPLISTSPPVRTDTLESIAQLRPTSDVPSLATIDKGINLLAMNLMPNVNSSSFPCKMITNNPLSKKCARGQKKTKAGLEPSLPCVLKTVGEKPDEQTSVYQCPICPHTVESTDDAGRHIKEAHSKEIHFAMYEEPKQQPIPYIGCRHCDFIALNQLALWNHFADYHNISAGAYTQTKYRCLKCHHTVISLFHIERHCILSHHEKILLFVCFGCDLFRTISTNDLVHHVKQHQMSPLFSCTATVVYPDGREVRELSNRKGGMVAAIPFQPGESGETNVANGPTATSAADPSDVLPTVMEPIATTLTMIPESSNTSTSVAVDQFSSATMVSSVIPYQAGRGRRRPGSGVRGRHHPGPASKRYNIILPDRSQIFNHTLQVTESSSNLMPSSVPGMNVSVLAPAAAAATCTSSSAMVSTGEGAPVTYYSAQVKNRKKILGNILPKPSAPKKTGMCLPNVVSEIQMGFSNQQLPTEPAAPVQPTPSVEVEQRFTGLVGDSTTADYVQTMTSSQPTALSSTGLNVKEDAEYIISVTLVPLDKGSPIHMINKTQRWCEPVYQCALCPADFDTAFKVPEHMKVKHVNFMYTLALRSDSNCFLFCDHCSYVTQNHTAMSMHFFVYHQVIGVMGRMGIRKNKAGETSNQHVPNRTVYVCLHCSYKDRIRARMEQHSVQMHGTRFIAFRCIKCNFMNVRFGSFLRHHRDVHHTLPQFCAVILVDRARRVDTNIKYSEPAKESKFKVSFSPAVTLPLLFSTVTLFGQSSPPELHNRQTPRTSSSTDVVVIPDDSVPARTNQSRSQEKTSASGVTTIYLDESDSDNDVEVTAEVVDGRRKVDRPVRDVSGSSKPTTRPSPAPSLPNQQHPAVQQQQPQQQQQQPRMARDDVIVIEDDIPARPKVQIIREYALPPTPPAGSASLLMEVSED</sequence>
<evidence type="ECO:0000313" key="5">
    <source>
        <dbReference type="Proteomes" id="UP001208570"/>
    </source>
</evidence>
<feature type="compositionally biased region" description="Polar residues" evidence="2">
    <location>
        <begin position="1447"/>
        <end position="1461"/>
    </location>
</feature>
<dbReference type="Gene3D" id="1.10.10.60">
    <property type="entry name" value="Homeodomain-like"/>
    <property type="match status" value="2"/>
</dbReference>
<feature type="compositionally biased region" description="Polar residues" evidence="2">
    <location>
        <begin position="1930"/>
        <end position="1948"/>
    </location>
</feature>
<reference evidence="4" key="1">
    <citation type="journal article" date="2023" name="Mol. Biol. Evol.">
        <title>Third-Generation Sequencing Reveals the Adaptive Role of the Epigenome in Three Deep-Sea Polychaetes.</title>
        <authorList>
            <person name="Perez M."/>
            <person name="Aroh O."/>
            <person name="Sun Y."/>
            <person name="Lan Y."/>
            <person name="Juniper S.K."/>
            <person name="Young C.R."/>
            <person name="Angers B."/>
            <person name="Qian P.Y."/>
        </authorList>
    </citation>
    <scope>NUCLEOTIDE SEQUENCE</scope>
    <source>
        <strain evidence="4">P08H-3</strain>
    </source>
</reference>
<dbReference type="PROSITE" id="PS00028">
    <property type="entry name" value="ZINC_FINGER_C2H2_1"/>
    <property type="match status" value="2"/>
</dbReference>
<feature type="compositionally biased region" description="Polar residues" evidence="2">
    <location>
        <begin position="717"/>
        <end position="732"/>
    </location>
</feature>
<dbReference type="InterPro" id="IPR009057">
    <property type="entry name" value="Homeodomain-like_sf"/>
</dbReference>
<evidence type="ECO:0000256" key="1">
    <source>
        <dbReference type="ARBA" id="ARBA00023125"/>
    </source>
</evidence>
<gene>
    <name evidence="4" type="ORF">LSH36_507g02048</name>
</gene>
<feature type="region of interest" description="Disordered" evidence="2">
    <location>
        <begin position="389"/>
        <end position="458"/>
    </location>
</feature>
<feature type="compositionally biased region" description="Polar residues" evidence="2">
    <location>
        <begin position="1959"/>
        <end position="1976"/>
    </location>
</feature>
<feature type="compositionally biased region" description="Basic residues" evidence="2">
    <location>
        <begin position="1512"/>
        <end position="1527"/>
    </location>
</feature>
<accession>A0AAD9J857</accession>
<keyword evidence="5" id="KW-1185">Reference proteome</keyword>
<dbReference type="InterPro" id="IPR013087">
    <property type="entry name" value="Znf_C2H2_type"/>
</dbReference>
<dbReference type="InterPro" id="IPR006600">
    <property type="entry name" value="HTH_CenpB_DNA-bd_dom"/>
</dbReference>
<protein>
    <recommendedName>
        <fullName evidence="3">HTH CENPB-type domain-containing protein</fullName>
    </recommendedName>
</protein>
<dbReference type="Proteomes" id="UP001208570">
    <property type="component" value="Unassembled WGS sequence"/>
</dbReference>
<proteinExistence type="predicted"/>
<feature type="compositionally biased region" description="Basic and acidic residues" evidence="2">
    <location>
        <begin position="770"/>
        <end position="779"/>
    </location>
</feature>
<feature type="compositionally biased region" description="Acidic residues" evidence="2">
    <location>
        <begin position="1981"/>
        <end position="1991"/>
    </location>
</feature>
<dbReference type="SUPFAM" id="SSF46689">
    <property type="entry name" value="Homeodomain-like"/>
    <property type="match status" value="1"/>
</dbReference>
<evidence type="ECO:0000259" key="3">
    <source>
        <dbReference type="PROSITE" id="PS51253"/>
    </source>
</evidence>
<keyword evidence="1" id="KW-0238">DNA-binding</keyword>
<name>A0AAD9J857_9ANNE</name>
<feature type="compositionally biased region" description="Polar residues" evidence="2">
    <location>
        <begin position="829"/>
        <end position="840"/>
    </location>
</feature>
<dbReference type="GO" id="GO:0003677">
    <property type="term" value="F:DNA binding"/>
    <property type="evidence" value="ECO:0007669"/>
    <property type="project" value="UniProtKB-KW"/>
</dbReference>
<comment type="caution">
    <text evidence="4">The sequence shown here is derived from an EMBL/GenBank/DDBJ whole genome shotgun (WGS) entry which is preliminary data.</text>
</comment>
<dbReference type="SMART" id="SM00674">
    <property type="entry name" value="CENPB"/>
    <property type="match status" value="1"/>
</dbReference>
<feature type="compositionally biased region" description="Basic and acidic residues" evidence="2">
    <location>
        <begin position="1996"/>
        <end position="2007"/>
    </location>
</feature>
<feature type="region of interest" description="Disordered" evidence="2">
    <location>
        <begin position="1098"/>
        <end position="1184"/>
    </location>
</feature>
<evidence type="ECO:0000313" key="4">
    <source>
        <dbReference type="EMBL" id="KAK2148249.1"/>
    </source>
</evidence>
<evidence type="ECO:0000256" key="2">
    <source>
        <dbReference type="SAM" id="MobiDB-lite"/>
    </source>
</evidence>
<feature type="region of interest" description="Disordered" evidence="2">
    <location>
        <begin position="2072"/>
        <end position="2091"/>
    </location>
</feature>